<dbReference type="GO" id="GO:0005794">
    <property type="term" value="C:Golgi apparatus"/>
    <property type="evidence" value="ECO:0007669"/>
    <property type="project" value="UniProtKB-SubCell"/>
</dbReference>
<evidence type="ECO:0000256" key="1">
    <source>
        <dbReference type="ARBA" id="ARBA00004132"/>
    </source>
</evidence>
<evidence type="ECO:0000256" key="2">
    <source>
        <dbReference type="ARBA" id="ARBA00004555"/>
    </source>
</evidence>
<keyword evidence="4" id="KW-0254">Endocytosis</keyword>
<dbReference type="InterPro" id="IPR014712">
    <property type="entry name" value="ANTH_dom_sf"/>
</dbReference>
<dbReference type="Pfam" id="PF07651">
    <property type="entry name" value="ANTH"/>
    <property type="match status" value="1"/>
</dbReference>
<dbReference type="SUPFAM" id="SSF48464">
    <property type="entry name" value="ENTH/VHS domain"/>
    <property type="match status" value="1"/>
</dbReference>
<keyword evidence="8" id="KW-0968">Cytoplasmic vesicle</keyword>
<dbReference type="GO" id="GO:0005905">
    <property type="term" value="C:clathrin-coated pit"/>
    <property type="evidence" value="ECO:0007669"/>
    <property type="project" value="UniProtKB-SubCell"/>
</dbReference>
<dbReference type="GO" id="GO:0030136">
    <property type="term" value="C:clathrin-coated vesicle"/>
    <property type="evidence" value="ECO:0007669"/>
    <property type="project" value="UniProtKB-SubCell"/>
</dbReference>
<dbReference type="GO" id="GO:0072583">
    <property type="term" value="P:clathrin-dependent endocytosis"/>
    <property type="evidence" value="ECO:0007669"/>
    <property type="project" value="InterPro"/>
</dbReference>
<dbReference type="InterPro" id="IPR048050">
    <property type="entry name" value="ANTH_N_plant"/>
</dbReference>
<dbReference type="PANTHER" id="PTHR22951">
    <property type="entry name" value="CLATHRIN ASSEMBLY PROTEIN"/>
    <property type="match status" value="1"/>
</dbReference>
<keyword evidence="5" id="KW-0333">Golgi apparatus</keyword>
<dbReference type="InterPro" id="IPR011417">
    <property type="entry name" value="ANTH_dom"/>
</dbReference>
<dbReference type="Proteomes" id="UP000324705">
    <property type="component" value="Chromosome 7B"/>
</dbReference>
<proteinExistence type="predicted"/>
<evidence type="ECO:0000256" key="7">
    <source>
        <dbReference type="ARBA" id="ARBA00023176"/>
    </source>
</evidence>
<sequence length="570" mass="64222">MGSVTWRKAYGALKDSTKVGLANFNSEYKDLDIAIVKATNHVECPPKERHFRRIMFANSANRPRADVAYSICALARRLSKTKNWIVALKTLIVIHRLLREGDGSFKDDFLSYSYRGNILQLPNFRDDSSPLAWDSSAWVRLYAFYLHERVECFRVLKYDVEADRLVKVPQASGKAHSRTRTLPCEDLLDQLPALQKLLLRLISCQPEGTACTNHLVQYALALVLKESFKIYCSINDGIINLVDMYFDMAKMDAIKALEIYKRAGQQAEKLSAYYDYCKNLELAKTFQFPTLRQPPSSFLVTMEEYIREAPSVSITRKSSPSDHEDEAPQETEKPVEQEKEEPAEAAPEEEPQYTTLSEEDEPPPLRPTNNGDLLNLDEELHPMIANLEQSNALALAIVEPGSENNASAPLDLFAIDKAGWELALVTAQSNHTSQPTVSPVQPGGFDKLLLDSLYEDDTRRQQIASVTYTGSVTVNPFDPNDPFAMSNSFAPPSNVQFAMMGQQQQYYQAQQHGYFQMQQQQQHQMVAMPPQTYQQQQAQYAVNAGLSNPFGDPFSALVTTANPPKQNNQI</sequence>
<dbReference type="Gene3D" id="1.20.58.150">
    <property type="entry name" value="ANTH domain"/>
    <property type="match status" value="1"/>
</dbReference>
<dbReference type="InterPro" id="IPR013809">
    <property type="entry name" value="ENTH"/>
</dbReference>
<reference evidence="11 12" key="1">
    <citation type="submission" date="2017-09" db="EMBL/GenBank/DDBJ databases">
        <authorList>
            <consortium name="International Durum Wheat Genome Sequencing Consortium (IDWGSC)"/>
            <person name="Milanesi L."/>
        </authorList>
    </citation>
    <scope>NUCLEOTIDE SEQUENCE [LARGE SCALE GENOMIC DNA]</scope>
    <source>
        <strain evidence="12">cv. Svevo</strain>
    </source>
</reference>
<dbReference type="InterPro" id="IPR045192">
    <property type="entry name" value="AP180-like"/>
</dbReference>
<feature type="domain" description="ENTH" evidence="10">
    <location>
        <begin position="23"/>
        <end position="160"/>
    </location>
</feature>
<dbReference type="Gene3D" id="1.25.40.90">
    <property type="match status" value="1"/>
</dbReference>
<feature type="compositionally biased region" description="Basic and acidic residues" evidence="9">
    <location>
        <begin position="330"/>
        <end position="342"/>
    </location>
</feature>
<protein>
    <recommendedName>
        <fullName evidence="10">ENTH domain-containing protein</fullName>
    </recommendedName>
</protein>
<dbReference type="PROSITE" id="PS50942">
    <property type="entry name" value="ENTH"/>
    <property type="match status" value="1"/>
</dbReference>
<organism evidence="11 12">
    <name type="scientific">Triticum turgidum subsp. durum</name>
    <name type="common">Durum wheat</name>
    <name type="synonym">Triticum durum</name>
    <dbReference type="NCBI Taxonomy" id="4567"/>
    <lineage>
        <taxon>Eukaryota</taxon>
        <taxon>Viridiplantae</taxon>
        <taxon>Streptophyta</taxon>
        <taxon>Embryophyta</taxon>
        <taxon>Tracheophyta</taxon>
        <taxon>Spermatophyta</taxon>
        <taxon>Magnoliopsida</taxon>
        <taxon>Liliopsida</taxon>
        <taxon>Poales</taxon>
        <taxon>Poaceae</taxon>
        <taxon>BOP clade</taxon>
        <taxon>Pooideae</taxon>
        <taxon>Triticodae</taxon>
        <taxon>Triticeae</taxon>
        <taxon>Triticinae</taxon>
        <taxon>Triticum</taxon>
    </lineage>
</organism>
<dbReference type="GO" id="GO:0006900">
    <property type="term" value="P:vesicle budding from membrane"/>
    <property type="evidence" value="ECO:0007669"/>
    <property type="project" value="TreeGrafter"/>
</dbReference>
<dbReference type="FunFam" id="1.25.40.90:FF:000005">
    <property type="entry name" value="Clathrin assembly protein AP180"/>
    <property type="match status" value="1"/>
</dbReference>
<dbReference type="EMBL" id="LT934124">
    <property type="protein sequence ID" value="VAI92603.1"/>
    <property type="molecule type" value="Genomic_DNA"/>
</dbReference>
<feature type="compositionally biased region" description="Acidic residues" evidence="9">
    <location>
        <begin position="343"/>
        <end position="362"/>
    </location>
</feature>
<dbReference type="Gramene" id="TRITD7Bv1G206150.8">
    <property type="protein sequence ID" value="TRITD7Bv1G206150.8"/>
    <property type="gene ID" value="TRITD7Bv1G206150"/>
</dbReference>
<keyword evidence="7" id="KW-0168">Coated pit</keyword>
<dbReference type="GO" id="GO:0048268">
    <property type="term" value="P:clathrin coat assembly"/>
    <property type="evidence" value="ECO:0007669"/>
    <property type="project" value="InterPro"/>
</dbReference>
<evidence type="ECO:0000313" key="11">
    <source>
        <dbReference type="EMBL" id="VAI92603.1"/>
    </source>
</evidence>
<dbReference type="InterPro" id="IPR008942">
    <property type="entry name" value="ENTH_VHS"/>
</dbReference>
<evidence type="ECO:0000256" key="6">
    <source>
        <dbReference type="ARBA" id="ARBA00023136"/>
    </source>
</evidence>
<evidence type="ECO:0000256" key="4">
    <source>
        <dbReference type="ARBA" id="ARBA00022583"/>
    </source>
</evidence>
<evidence type="ECO:0000256" key="8">
    <source>
        <dbReference type="ARBA" id="ARBA00023329"/>
    </source>
</evidence>
<dbReference type="GO" id="GO:0032050">
    <property type="term" value="F:clathrin heavy chain binding"/>
    <property type="evidence" value="ECO:0007669"/>
    <property type="project" value="TreeGrafter"/>
</dbReference>
<dbReference type="GO" id="GO:0000149">
    <property type="term" value="F:SNARE binding"/>
    <property type="evidence" value="ECO:0007669"/>
    <property type="project" value="TreeGrafter"/>
</dbReference>
<dbReference type="AlphaFoldDB" id="A0A9R1AAC1"/>
<keyword evidence="6" id="KW-0472">Membrane</keyword>
<evidence type="ECO:0000256" key="9">
    <source>
        <dbReference type="SAM" id="MobiDB-lite"/>
    </source>
</evidence>
<accession>A0A9R1AAC1</accession>
<evidence type="ECO:0000313" key="12">
    <source>
        <dbReference type="Proteomes" id="UP000324705"/>
    </source>
</evidence>
<dbReference type="SUPFAM" id="SSF89009">
    <property type="entry name" value="GAT-like domain"/>
    <property type="match status" value="1"/>
</dbReference>
<dbReference type="CDD" id="cd03564">
    <property type="entry name" value="ANTH_N"/>
    <property type="match status" value="1"/>
</dbReference>
<dbReference type="GO" id="GO:0005545">
    <property type="term" value="F:1-phosphatidylinositol binding"/>
    <property type="evidence" value="ECO:0007669"/>
    <property type="project" value="InterPro"/>
</dbReference>
<evidence type="ECO:0000259" key="10">
    <source>
        <dbReference type="PROSITE" id="PS50942"/>
    </source>
</evidence>
<dbReference type="PANTHER" id="PTHR22951:SF21">
    <property type="entry name" value="OS06G0661400 PROTEIN"/>
    <property type="match status" value="1"/>
</dbReference>
<name>A0A9R1AAC1_TRITD</name>
<feature type="region of interest" description="Disordered" evidence="9">
    <location>
        <begin position="311"/>
        <end position="374"/>
    </location>
</feature>
<comment type="subcellular location">
    <subcellularLocation>
        <location evidence="1">Cytoplasmic vesicle</location>
        <location evidence="1">Clathrin-coated vesicle</location>
    </subcellularLocation>
    <subcellularLocation>
        <location evidence="2">Golgi apparatus</location>
    </subcellularLocation>
    <subcellularLocation>
        <location evidence="3">Membrane</location>
        <location evidence="3">Clathrin-coated pit</location>
    </subcellularLocation>
</comment>
<dbReference type="SMART" id="SM00273">
    <property type="entry name" value="ENTH"/>
    <property type="match status" value="1"/>
</dbReference>
<evidence type="ECO:0000256" key="5">
    <source>
        <dbReference type="ARBA" id="ARBA00023034"/>
    </source>
</evidence>
<dbReference type="GO" id="GO:0005546">
    <property type="term" value="F:phosphatidylinositol-4,5-bisphosphate binding"/>
    <property type="evidence" value="ECO:0007669"/>
    <property type="project" value="TreeGrafter"/>
</dbReference>
<keyword evidence="12" id="KW-1185">Reference proteome</keyword>
<dbReference type="FunFam" id="1.20.58.150:FF:000003">
    <property type="entry name" value="Putative clathrin assembly protein"/>
    <property type="match status" value="1"/>
</dbReference>
<evidence type="ECO:0000256" key="3">
    <source>
        <dbReference type="ARBA" id="ARBA00004600"/>
    </source>
</evidence>
<gene>
    <name evidence="11" type="ORF">TRITD_7Bv1G206150</name>
</gene>